<name>A0A915J3E3_ROMCU</name>
<keyword evidence="1" id="KW-1185">Reference proteome</keyword>
<reference evidence="2" key="1">
    <citation type="submission" date="2022-11" db="UniProtKB">
        <authorList>
            <consortium name="WormBaseParasite"/>
        </authorList>
    </citation>
    <scope>IDENTIFICATION</scope>
</reference>
<dbReference type="AlphaFoldDB" id="A0A915J3E3"/>
<evidence type="ECO:0000313" key="1">
    <source>
        <dbReference type="Proteomes" id="UP000887565"/>
    </source>
</evidence>
<organism evidence="1 2">
    <name type="scientific">Romanomermis culicivorax</name>
    <name type="common">Nematode worm</name>
    <dbReference type="NCBI Taxonomy" id="13658"/>
    <lineage>
        <taxon>Eukaryota</taxon>
        <taxon>Metazoa</taxon>
        <taxon>Ecdysozoa</taxon>
        <taxon>Nematoda</taxon>
        <taxon>Enoplea</taxon>
        <taxon>Dorylaimia</taxon>
        <taxon>Mermithida</taxon>
        <taxon>Mermithoidea</taxon>
        <taxon>Mermithidae</taxon>
        <taxon>Romanomermis</taxon>
    </lineage>
</organism>
<proteinExistence type="predicted"/>
<accession>A0A915J3E3</accession>
<protein>
    <submittedName>
        <fullName evidence="2">Uncharacterized protein</fullName>
    </submittedName>
</protein>
<sequence>MPYKNLMLKYRQVTAEPALRVHTKTLINLNFVPAPMWCLMCKDSSTCVEMISSAFCRDSLSKSRESHAIWTKDWTPSARKADLRNIEPLRRLQ</sequence>
<evidence type="ECO:0000313" key="2">
    <source>
        <dbReference type="WBParaSite" id="nRc.2.0.1.t20373-RA"/>
    </source>
</evidence>
<dbReference type="WBParaSite" id="nRc.2.0.1.t20373-RA">
    <property type="protein sequence ID" value="nRc.2.0.1.t20373-RA"/>
    <property type="gene ID" value="nRc.2.0.1.g20373"/>
</dbReference>
<dbReference type="Proteomes" id="UP000887565">
    <property type="component" value="Unplaced"/>
</dbReference>